<reference evidence="1" key="2">
    <citation type="submission" date="2015-06" db="UniProtKB">
        <authorList>
            <consortium name="EnsemblPlants"/>
        </authorList>
    </citation>
    <scope>IDENTIFICATION</scope>
    <source>
        <strain evidence="1">DM1-3 516 R44</strain>
    </source>
</reference>
<name>M1DRD8_SOLTU</name>
<dbReference type="AlphaFoldDB" id="M1DRD8"/>
<reference evidence="2" key="1">
    <citation type="journal article" date="2011" name="Nature">
        <title>Genome sequence and analysis of the tuber crop potato.</title>
        <authorList>
            <consortium name="The Potato Genome Sequencing Consortium"/>
        </authorList>
    </citation>
    <scope>NUCLEOTIDE SEQUENCE [LARGE SCALE GENOMIC DNA]</scope>
    <source>
        <strain evidence="2">cv. DM1-3 516 R44</strain>
    </source>
</reference>
<dbReference type="EnsemblPlants" id="PGSC0003DMT400093173">
    <property type="protein sequence ID" value="PGSC0003DMT400093173"/>
    <property type="gene ID" value="PGSC0003DMG400042744"/>
</dbReference>
<accession>M1DRD8</accession>
<dbReference type="InParanoid" id="M1DRD8"/>
<sequence>MNKINRAWYTNDDQVYSLNFRLTNEQLKKIQESDEYMDKMMTQMTLLTNHVMGIVYEAVNPVEVKFENKEVHLVSRLEEVSHLSFIRSGGNQGWNIISEDVWRDHNRDWSDRNIYWMREDDDALYVHSCDSPKLRDSSRRFWTEDLLSRILNKLEGFDEVLKEMKADLSSLNKTVTSHSTSIKKLES</sequence>
<evidence type="ECO:0000313" key="2">
    <source>
        <dbReference type="Proteomes" id="UP000011115"/>
    </source>
</evidence>
<keyword evidence="2" id="KW-1185">Reference proteome</keyword>
<dbReference type="HOGENOM" id="CLU_033598_0_0_1"/>
<dbReference type="PaxDb" id="4113-PGSC0003DMT400093173"/>
<organism evidence="1 2">
    <name type="scientific">Solanum tuberosum</name>
    <name type="common">Potato</name>
    <dbReference type="NCBI Taxonomy" id="4113"/>
    <lineage>
        <taxon>Eukaryota</taxon>
        <taxon>Viridiplantae</taxon>
        <taxon>Streptophyta</taxon>
        <taxon>Embryophyta</taxon>
        <taxon>Tracheophyta</taxon>
        <taxon>Spermatophyta</taxon>
        <taxon>Magnoliopsida</taxon>
        <taxon>eudicotyledons</taxon>
        <taxon>Gunneridae</taxon>
        <taxon>Pentapetalae</taxon>
        <taxon>asterids</taxon>
        <taxon>lamiids</taxon>
        <taxon>Solanales</taxon>
        <taxon>Solanaceae</taxon>
        <taxon>Solanoideae</taxon>
        <taxon>Solaneae</taxon>
        <taxon>Solanum</taxon>
    </lineage>
</organism>
<proteinExistence type="predicted"/>
<dbReference type="Proteomes" id="UP000011115">
    <property type="component" value="Unassembled WGS sequence"/>
</dbReference>
<protein>
    <recommendedName>
        <fullName evidence="3">Integrase core domain containing protein</fullName>
    </recommendedName>
</protein>
<evidence type="ECO:0000313" key="1">
    <source>
        <dbReference type="EnsemblPlants" id="PGSC0003DMT400093173"/>
    </source>
</evidence>
<evidence type="ECO:0008006" key="3">
    <source>
        <dbReference type="Google" id="ProtNLM"/>
    </source>
</evidence>
<dbReference type="Gramene" id="PGSC0003DMT400093173">
    <property type="protein sequence ID" value="PGSC0003DMT400093173"/>
    <property type="gene ID" value="PGSC0003DMG400042744"/>
</dbReference>